<feature type="transmembrane region" description="Helical" evidence="6">
    <location>
        <begin position="446"/>
        <end position="467"/>
    </location>
</feature>
<feature type="transmembrane region" description="Helical" evidence="6">
    <location>
        <begin position="188"/>
        <end position="210"/>
    </location>
</feature>
<keyword evidence="2" id="KW-1003">Cell membrane</keyword>
<feature type="transmembrane region" description="Helical" evidence="6">
    <location>
        <begin position="92"/>
        <end position="113"/>
    </location>
</feature>
<dbReference type="OrthoDB" id="9775950at2"/>
<feature type="transmembrane region" description="Helical" evidence="6">
    <location>
        <begin position="408"/>
        <end position="434"/>
    </location>
</feature>
<reference evidence="7 8" key="1">
    <citation type="journal article" date="2017" name="Front. Microbiol.">
        <title>The Histidine Decarboxylase Gene Cluster of Lactobacillus parabuchneri Was Gained by Horizontal Gene Transfer and Is Mobile within the Species.</title>
        <authorList>
            <person name="Wuthrich D."/>
            <person name="Berthoud H."/>
            <person name="Wechsler D."/>
            <person name="Eugster E."/>
            <person name="Irmler S."/>
            <person name="Bruggmann R."/>
        </authorList>
    </citation>
    <scope>NUCLEOTIDE SEQUENCE [LARGE SCALE GENOMIC DNA]</scope>
    <source>
        <strain evidence="7 8">FAM23169</strain>
    </source>
</reference>
<keyword evidence="8" id="KW-1185">Reference proteome</keyword>
<name>A0A1X1FDV1_9LACO</name>
<comment type="subcellular location">
    <subcellularLocation>
        <location evidence="1">Cell membrane</location>
        <topology evidence="1">Multi-pass membrane protein</topology>
    </subcellularLocation>
</comment>
<feature type="transmembrane region" description="Helical" evidence="6">
    <location>
        <begin position="385"/>
        <end position="402"/>
    </location>
</feature>
<proteinExistence type="predicted"/>
<dbReference type="Proteomes" id="UP000193009">
    <property type="component" value="Unassembled WGS sequence"/>
</dbReference>
<dbReference type="RefSeq" id="WP_057911270.1">
    <property type="nucleotide sequence ID" value="NZ_CP018796.1"/>
</dbReference>
<organism evidence="7 8">
    <name type="scientific">Lentilactobacillus parabuchneri</name>
    <dbReference type="NCBI Taxonomy" id="152331"/>
    <lineage>
        <taxon>Bacteria</taxon>
        <taxon>Bacillati</taxon>
        <taxon>Bacillota</taxon>
        <taxon>Bacilli</taxon>
        <taxon>Lactobacillales</taxon>
        <taxon>Lactobacillaceae</taxon>
        <taxon>Lentilactobacillus</taxon>
    </lineage>
</organism>
<feature type="transmembrane region" description="Helical" evidence="6">
    <location>
        <begin position="119"/>
        <end position="137"/>
    </location>
</feature>
<feature type="transmembrane region" description="Helical" evidence="6">
    <location>
        <begin position="233"/>
        <end position="253"/>
    </location>
</feature>
<dbReference type="PANTHER" id="PTHR30250">
    <property type="entry name" value="PST FAMILY PREDICTED COLANIC ACID TRANSPORTER"/>
    <property type="match status" value="1"/>
</dbReference>
<protein>
    <submittedName>
        <fullName evidence="7">Putative cell division protein YtgP</fullName>
    </submittedName>
</protein>
<comment type="caution">
    <text evidence="7">The sequence shown here is derived from an EMBL/GenBank/DDBJ whole genome shotgun (WGS) entry which is preliminary data.</text>
</comment>
<dbReference type="GO" id="GO:0005886">
    <property type="term" value="C:plasma membrane"/>
    <property type="evidence" value="ECO:0007669"/>
    <property type="project" value="UniProtKB-SubCell"/>
</dbReference>
<evidence type="ECO:0000256" key="3">
    <source>
        <dbReference type="ARBA" id="ARBA00022692"/>
    </source>
</evidence>
<keyword evidence="3 6" id="KW-0812">Transmembrane</keyword>
<keyword evidence="7" id="KW-0132">Cell division</keyword>
<evidence type="ECO:0000256" key="6">
    <source>
        <dbReference type="SAM" id="Phobius"/>
    </source>
</evidence>
<dbReference type="GO" id="GO:0051301">
    <property type="term" value="P:cell division"/>
    <property type="evidence" value="ECO:0007669"/>
    <property type="project" value="UniProtKB-KW"/>
</dbReference>
<evidence type="ECO:0000256" key="5">
    <source>
        <dbReference type="ARBA" id="ARBA00023136"/>
    </source>
</evidence>
<feature type="transmembrane region" description="Helical" evidence="6">
    <location>
        <begin position="52"/>
        <end position="72"/>
    </location>
</feature>
<dbReference type="KEGG" id="lpar:FAM21731_01869"/>
<dbReference type="PANTHER" id="PTHR30250:SF29">
    <property type="entry name" value="POLYSACCHARIDE BIOSYNTHESIS PROTEIN C-TERMINAL DOMAIN-CONTAINING PROTEIN"/>
    <property type="match status" value="1"/>
</dbReference>
<keyword evidence="4 6" id="KW-1133">Transmembrane helix</keyword>
<dbReference type="AlphaFoldDB" id="A0A1X1FDV1"/>
<dbReference type="InterPro" id="IPR024923">
    <property type="entry name" value="PG_synth_SpoVB"/>
</dbReference>
<evidence type="ECO:0000256" key="2">
    <source>
        <dbReference type="ARBA" id="ARBA00022475"/>
    </source>
</evidence>
<evidence type="ECO:0000313" key="8">
    <source>
        <dbReference type="Proteomes" id="UP000193009"/>
    </source>
</evidence>
<feature type="transmembrane region" description="Helical" evidence="6">
    <location>
        <begin position="288"/>
        <end position="307"/>
    </location>
</feature>
<feature type="transmembrane region" description="Helical" evidence="6">
    <location>
        <begin position="479"/>
        <end position="503"/>
    </location>
</feature>
<dbReference type="EMBL" id="MSBD01000042">
    <property type="protein sequence ID" value="ORN27416.1"/>
    <property type="molecule type" value="Genomic_DNA"/>
</dbReference>
<feature type="transmembrane region" description="Helical" evidence="6">
    <location>
        <begin position="158"/>
        <end position="176"/>
    </location>
</feature>
<evidence type="ECO:0000256" key="1">
    <source>
        <dbReference type="ARBA" id="ARBA00004651"/>
    </source>
</evidence>
<keyword evidence="7" id="KW-0131">Cell cycle</keyword>
<dbReference type="InterPro" id="IPR050833">
    <property type="entry name" value="Poly_Biosynth_Transport"/>
</dbReference>
<dbReference type="CDD" id="cd13124">
    <property type="entry name" value="MATE_SpoVB_like"/>
    <property type="match status" value="1"/>
</dbReference>
<dbReference type="InterPro" id="IPR002797">
    <property type="entry name" value="Polysacc_synth"/>
</dbReference>
<feature type="transmembrane region" description="Helical" evidence="6">
    <location>
        <begin position="357"/>
        <end position="378"/>
    </location>
</feature>
<accession>A0A1X1FDV1</accession>
<evidence type="ECO:0000313" key="7">
    <source>
        <dbReference type="EMBL" id="ORN27416.1"/>
    </source>
</evidence>
<dbReference type="STRING" id="152331.FAM21731_01869"/>
<evidence type="ECO:0000256" key="4">
    <source>
        <dbReference type="ARBA" id="ARBA00022989"/>
    </source>
</evidence>
<sequence>MKNRSRRKQVLAGTLLLTIASFVAKLLSAVYRIPFQNMVGNIGFYVYQQIYPIYGIGMTFALTGLPVFISKLVVDTREPENQVALVFRIQRILLVICLVIFCILQFGAGLIAVRMDDSRLTPVIQSVSWMFLLIPFLSSWRGYFQGKMEMRPTAYSQVIEQIVRVSVILVVAYWATHHAVSPYKMGQFAMLSAPIAGVFALTVILAWVWVHRPVRRTAKSIAEMRQQPLVSRILLEGGTLCLVSAVMLLLQLADSFSVVSGLRSFGYTLGAAQNIKGIYDRSQTLVQLGQVLSTASVTAVLPGLVMAHKRHQDVTFEHIATTNLRTNLALSLAMSVGLFALMPEVNRLLFSSAELNGTISLYCTSIVLTSILMTYNAILQSKNQYKNTMAAILFGFVVKLLINQPLIAYFGIIGASMATLLSLVSMVLLLHLLARRDLQRLISGMQVVKLSVVLGLMWLAVHSAVVVVNAMSPITSLRLQALVIAVVCIPVGIIFFFGGCLVLKVFSVREWLAIPLVSKYIKIKGVPTHENR</sequence>
<dbReference type="GeneID" id="69803594"/>
<feature type="transmembrane region" description="Helical" evidence="6">
    <location>
        <begin position="328"/>
        <end position="345"/>
    </location>
</feature>
<dbReference type="Pfam" id="PF01943">
    <property type="entry name" value="Polysacc_synt"/>
    <property type="match status" value="1"/>
</dbReference>
<keyword evidence="5 6" id="KW-0472">Membrane</keyword>
<gene>
    <name evidence="7" type="ORF">FAM23169_01804</name>
</gene>